<dbReference type="PANTHER" id="PTHR28620">
    <property type="entry name" value="CENTROMERE PROTEIN V"/>
    <property type="match status" value="1"/>
</dbReference>
<name>A0A6A5AZR0_APHAT</name>
<comment type="similarity">
    <text evidence="1">Belongs to the Gfa family.</text>
</comment>
<feature type="domain" description="CENP-V/GFA" evidence="4">
    <location>
        <begin position="7"/>
        <end position="119"/>
    </location>
</feature>
<dbReference type="Gene3D" id="2.170.150.70">
    <property type="match status" value="1"/>
</dbReference>
<dbReference type="InterPro" id="IPR052355">
    <property type="entry name" value="CENP-V-like"/>
</dbReference>
<evidence type="ECO:0000256" key="1">
    <source>
        <dbReference type="ARBA" id="ARBA00005495"/>
    </source>
</evidence>
<protein>
    <recommendedName>
        <fullName evidence="4">CENP-V/GFA domain-containing protein</fullName>
    </recommendedName>
</protein>
<dbReference type="EMBL" id="VJMI01002035">
    <property type="protein sequence ID" value="KAF0775203.1"/>
    <property type="molecule type" value="Genomic_DNA"/>
</dbReference>
<evidence type="ECO:0000313" key="6">
    <source>
        <dbReference type="Proteomes" id="UP000469452"/>
    </source>
</evidence>
<comment type="caution">
    <text evidence="5">The sequence shown here is derived from an EMBL/GenBank/DDBJ whole genome shotgun (WGS) entry which is preliminary data.</text>
</comment>
<gene>
    <name evidence="5" type="ORF">AaE_001098</name>
</gene>
<keyword evidence="2" id="KW-0479">Metal-binding</keyword>
<dbReference type="SUPFAM" id="SSF51316">
    <property type="entry name" value="Mss4-like"/>
    <property type="match status" value="1"/>
</dbReference>
<dbReference type="Pfam" id="PF04828">
    <property type="entry name" value="GFA"/>
    <property type="match status" value="1"/>
</dbReference>
<keyword evidence="3" id="KW-0862">Zinc</keyword>
<dbReference type="GO" id="GO:0016846">
    <property type="term" value="F:carbon-sulfur lyase activity"/>
    <property type="evidence" value="ECO:0007669"/>
    <property type="project" value="InterPro"/>
</dbReference>
<sequence length="132" mass="14333">MSTAITHGGSCHCRAVRFEFDAPTNLVAFDCNCSICAMKCNVHAIVPASSFRLVAGEDHLSTYTFNTHTAKHKFCRVCGVQPFYIPRSNPDGIAVTIACITPGTVTQVNVQPFDGHNWDVSYTSSGIAKYSK</sequence>
<dbReference type="Proteomes" id="UP000469452">
    <property type="component" value="Unassembled WGS sequence"/>
</dbReference>
<organism evidence="5 6">
    <name type="scientific">Aphanomyces astaci</name>
    <name type="common">Crayfish plague agent</name>
    <dbReference type="NCBI Taxonomy" id="112090"/>
    <lineage>
        <taxon>Eukaryota</taxon>
        <taxon>Sar</taxon>
        <taxon>Stramenopiles</taxon>
        <taxon>Oomycota</taxon>
        <taxon>Saprolegniomycetes</taxon>
        <taxon>Saprolegniales</taxon>
        <taxon>Verrucalvaceae</taxon>
        <taxon>Aphanomyces</taxon>
    </lineage>
</organism>
<evidence type="ECO:0000256" key="2">
    <source>
        <dbReference type="ARBA" id="ARBA00022723"/>
    </source>
</evidence>
<dbReference type="GO" id="GO:0046872">
    <property type="term" value="F:metal ion binding"/>
    <property type="evidence" value="ECO:0007669"/>
    <property type="project" value="UniProtKB-KW"/>
</dbReference>
<dbReference type="InterPro" id="IPR011057">
    <property type="entry name" value="Mss4-like_sf"/>
</dbReference>
<dbReference type="VEuPathDB" id="FungiDB:H257_00732"/>
<dbReference type="PANTHER" id="PTHR28620:SF1">
    <property type="entry name" value="CENP-V_GFA DOMAIN-CONTAINING PROTEIN"/>
    <property type="match status" value="1"/>
</dbReference>
<accession>A0A6A5AZR0</accession>
<evidence type="ECO:0000259" key="4">
    <source>
        <dbReference type="PROSITE" id="PS51891"/>
    </source>
</evidence>
<proteinExistence type="inferred from homology"/>
<evidence type="ECO:0000313" key="5">
    <source>
        <dbReference type="EMBL" id="KAF0775203.1"/>
    </source>
</evidence>
<dbReference type="AlphaFoldDB" id="A0A6A5AZR0"/>
<dbReference type="PROSITE" id="PS51891">
    <property type="entry name" value="CENP_V_GFA"/>
    <property type="match status" value="1"/>
</dbReference>
<reference evidence="5 6" key="1">
    <citation type="submission" date="2019-06" db="EMBL/GenBank/DDBJ databases">
        <title>Genomics analysis of Aphanomyces spp. identifies a new class of oomycete effector associated with host adaptation.</title>
        <authorList>
            <person name="Gaulin E."/>
        </authorList>
    </citation>
    <scope>NUCLEOTIDE SEQUENCE [LARGE SCALE GENOMIC DNA]</scope>
    <source>
        <strain evidence="5 6">E</strain>
    </source>
</reference>
<evidence type="ECO:0000256" key="3">
    <source>
        <dbReference type="ARBA" id="ARBA00022833"/>
    </source>
</evidence>
<dbReference type="InterPro" id="IPR006913">
    <property type="entry name" value="CENP-V/GFA"/>
</dbReference>